<protein>
    <submittedName>
        <fullName evidence="2">F5/8 type C domain-containing protein</fullName>
    </submittedName>
</protein>
<gene>
    <name evidence="2" type="ORF">FB465_6419</name>
</gene>
<dbReference type="PANTHER" id="PTHR24543:SF291">
    <property type="entry name" value="SMOKE ALARM, ISOFORM D"/>
    <property type="match status" value="1"/>
</dbReference>
<accession>A0A561F068</accession>
<dbReference type="AlphaFoldDB" id="A0A561F068"/>
<dbReference type="RefSeq" id="WP_246192978.1">
    <property type="nucleotide sequence ID" value="NZ_BAAABR010000040.1"/>
</dbReference>
<dbReference type="InterPro" id="IPR008979">
    <property type="entry name" value="Galactose-bd-like_sf"/>
</dbReference>
<evidence type="ECO:0000313" key="2">
    <source>
        <dbReference type="EMBL" id="TWE21249.1"/>
    </source>
</evidence>
<dbReference type="Pfam" id="PF00754">
    <property type="entry name" value="F5_F8_type_C"/>
    <property type="match status" value="2"/>
</dbReference>
<comment type="caution">
    <text evidence="2">The sequence shown here is derived from an EMBL/GenBank/DDBJ whole genome shotgun (WGS) entry which is preliminary data.</text>
</comment>
<evidence type="ECO:0000313" key="3">
    <source>
        <dbReference type="Proteomes" id="UP000318416"/>
    </source>
</evidence>
<keyword evidence="3" id="KW-1185">Reference proteome</keyword>
<dbReference type="SMART" id="SM00231">
    <property type="entry name" value="FA58C"/>
    <property type="match status" value="1"/>
</dbReference>
<evidence type="ECO:0000259" key="1">
    <source>
        <dbReference type="PROSITE" id="PS50022"/>
    </source>
</evidence>
<dbReference type="Proteomes" id="UP000318416">
    <property type="component" value="Unassembled WGS sequence"/>
</dbReference>
<dbReference type="PROSITE" id="PS50022">
    <property type="entry name" value="FA58C_3"/>
    <property type="match status" value="2"/>
</dbReference>
<dbReference type="Gene3D" id="2.60.120.260">
    <property type="entry name" value="Galactose-binding domain-like"/>
    <property type="match status" value="2"/>
</dbReference>
<dbReference type="InterPro" id="IPR000421">
    <property type="entry name" value="FA58C"/>
</dbReference>
<proteinExistence type="predicted"/>
<sequence>MVSKNALSFSTSGGNSVTITGIDRTRYPDDTIVAIVLDRPVVPTDIARGCSTTADSAETAHGNLAANAVDGDTSTRWCAADGSTGHWLQVDLGWARWVTGARIAWEAPGKAYRFRIEGSTDGSTWSTLADRTGNTTAAQVQTATFTATTRYVRVTVTGLDGGAWASIRSLEVYDRPFLDPSVSGGDLALGRPASSSSDESSSLTAANAFDGNQATRWSSQFSDPQWLQVDLGSVQTIGRVILNWEGAYAKAYQLQTSNDGSNWTTIHSTTSGSGGVENISGLSGSGRYVRMYGTTRATQWSYSLFSMQVFNS</sequence>
<dbReference type="SUPFAM" id="SSF49785">
    <property type="entry name" value="Galactose-binding domain-like"/>
    <property type="match status" value="2"/>
</dbReference>
<dbReference type="EMBL" id="VIVR01000001">
    <property type="protein sequence ID" value="TWE21249.1"/>
    <property type="molecule type" value="Genomic_DNA"/>
</dbReference>
<feature type="domain" description="F5/8 type C" evidence="1">
    <location>
        <begin position="30"/>
        <end position="175"/>
    </location>
</feature>
<reference evidence="2 3" key="1">
    <citation type="submission" date="2019-06" db="EMBL/GenBank/DDBJ databases">
        <title>Sequencing the genomes of 1000 actinobacteria strains.</title>
        <authorList>
            <person name="Klenk H.-P."/>
        </authorList>
    </citation>
    <scope>NUCLEOTIDE SEQUENCE [LARGE SCALE GENOMIC DNA]</scope>
    <source>
        <strain evidence="2 3">DSM 41649</strain>
    </source>
</reference>
<dbReference type="PANTHER" id="PTHR24543">
    <property type="entry name" value="MULTICOPPER OXIDASE-RELATED"/>
    <property type="match status" value="1"/>
</dbReference>
<name>A0A561F068_9ACTN</name>
<feature type="domain" description="F5/8 type C" evidence="1">
    <location>
        <begin position="177"/>
        <end position="312"/>
    </location>
</feature>
<organism evidence="2 3">
    <name type="scientific">Kitasatospora atroaurantiaca</name>
    <dbReference type="NCBI Taxonomy" id="285545"/>
    <lineage>
        <taxon>Bacteria</taxon>
        <taxon>Bacillati</taxon>
        <taxon>Actinomycetota</taxon>
        <taxon>Actinomycetes</taxon>
        <taxon>Kitasatosporales</taxon>
        <taxon>Streptomycetaceae</taxon>
        <taxon>Kitasatospora</taxon>
    </lineage>
</organism>